<dbReference type="PRINTS" id="PR00252">
    <property type="entry name" value="NRIONCHANNEL"/>
</dbReference>
<keyword evidence="4 5" id="KW-0472">Membrane</keyword>
<dbReference type="CDD" id="cd19051">
    <property type="entry name" value="LGIC_TM_cation"/>
    <property type="match status" value="1"/>
</dbReference>
<dbReference type="InterPro" id="IPR006029">
    <property type="entry name" value="Neurotrans-gated_channel_TM"/>
</dbReference>
<dbReference type="OrthoDB" id="410315at2759"/>
<dbReference type="CDD" id="cd18997">
    <property type="entry name" value="LGIC_ECD_nAChR"/>
    <property type="match status" value="1"/>
</dbReference>
<evidence type="ECO:0000256" key="4">
    <source>
        <dbReference type="ARBA" id="ARBA00023136"/>
    </source>
</evidence>
<feature type="transmembrane region" description="Helical" evidence="5">
    <location>
        <begin position="353"/>
        <end position="379"/>
    </location>
</feature>
<evidence type="ECO:0000313" key="8">
    <source>
        <dbReference type="EMBL" id="KAG8235332.1"/>
    </source>
</evidence>
<keyword evidence="3 5" id="KW-1133">Transmembrane helix</keyword>
<dbReference type="EMBL" id="KZ308899">
    <property type="protein sequence ID" value="KAG8235332.1"/>
    <property type="molecule type" value="Genomic_DNA"/>
</dbReference>
<dbReference type="GO" id="GO:0016020">
    <property type="term" value="C:membrane"/>
    <property type="evidence" value="ECO:0007669"/>
    <property type="project" value="UniProtKB-SubCell"/>
</dbReference>
<evidence type="ECO:0000256" key="2">
    <source>
        <dbReference type="ARBA" id="ARBA00022692"/>
    </source>
</evidence>
<dbReference type="AlphaFoldDB" id="A0A8K0KIU9"/>
<protein>
    <submittedName>
        <fullName evidence="8">Uncharacterized protein</fullName>
    </submittedName>
</protein>
<dbReference type="Proteomes" id="UP000792457">
    <property type="component" value="Unassembled WGS sequence"/>
</dbReference>
<sequence length="380" mass="43089">MRSLMTVYCWVKMFWSDEKLKWNSSDYGGLTRLYLPDHEIWQPDIVLYNRDYCWKVIKKGSLSRSASGTEVDHYGSTHSIVHEDGTVLWVPPSLFRVFCDLNLRLWPYDEQTCILRLGSWTYDGDQVDLQLDEHEAEMDLMVPNTEWEITSLTRKRNVAYYSCCTEAYIDVTFTLTLKRRSPTYNAVVITPASVIVVMTLMTFWLPPNSGEKLMLGGCTALIICIFMLFFAQMLPAMANHTPLVVTFYSSSLILVTISMIVSVAVLNLSRPYHVMSVPWPIKSTLTGFVGRVLGLGNYISLATAQQHGILGSNTGEELREHHLDDPSIEERHMIPVSSQSSGTSSHRSNHYDWILLAAAVDRVAFLVYCLLFGILAAVYV</sequence>
<feature type="transmembrane region" description="Helical" evidence="5">
    <location>
        <begin position="186"/>
        <end position="207"/>
    </location>
</feature>
<dbReference type="Gene3D" id="2.70.170.10">
    <property type="entry name" value="Neurotransmitter-gated ion-channel ligand-binding domain"/>
    <property type="match status" value="1"/>
</dbReference>
<evidence type="ECO:0000259" key="7">
    <source>
        <dbReference type="Pfam" id="PF02932"/>
    </source>
</evidence>
<reference evidence="8" key="1">
    <citation type="submission" date="2013-04" db="EMBL/GenBank/DDBJ databases">
        <authorList>
            <person name="Qu J."/>
            <person name="Murali S.C."/>
            <person name="Bandaranaike D."/>
            <person name="Bellair M."/>
            <person name="Blankenburg K."/>
            <person name="Chao H."/>
            <person name="Dinh H."/>
            <person name="Doddapaneni H."/>
            <person name="Downs B."/>
            <person name="Dugan-Rocha S."/>
            <person name="Elkadiri S."/>
            <person name="Gnanaolivu R.D."/>
            <person name="Hernandez B."/>
            <person name="Javaid M."/>
            <person name="Jayaseelan J.C."/>
            <person name="Lee S."/>
            <person name="Li M."/>
            <person name="Ming W."/>
            <person name="Munidasa M."/>
            <person name="Muniz J."/>
            <person name="Nguyen L."/>
            <person name="Ongeri F."/>
            <person name="Osuji N."/>
            <person name="Pu L.-L."/>
            <person name="Puazo M."/>
            <person name="Qu C."/>
            <person name="Quiroz J."/>
            <person name="Raj R."/>
            <person name="Weissenberger G."/>
            <person name="Xin Y."/>
            <person name="Zou X."/>
            <person name="Han Y."/>
            <person name="Richards S."/>
            <person name="Worley K."/>
            <person name="Muzny D."/>
            <person name="Gibbs R."/>
        </authorList>
    </citation>
    <scope>NUCLEOTIDE SEQUENCE</scope>
    <source>
        <strain evidence="8">Sampled in the wild</strain>
    </source>
</reference>
<feature type="transmembrane region" description="Helical" evidence="5">
    <location>
        <begin position="243"/>
        <end position="266"/>
    </location>
</feature>
<feature type="domain" description="Neurotransmitter-gated ion-channel ligand-binding" evidence="6">
    <location>
        <begin position="3"/>
        <end position="180"/>
    </location>
</feature>
<keyword evidence="2 5" id="KW-0812">Transmembrane</keyword>
<dbReference type="SUPFAM" id="SSF90112">
    <property type="entry name" value="Neurotransmitter-gated ion-channel transmembrane pore"/>
    <property type="match status" value="1"/>
</dbReference>
<dbReference type="SUPFAM" id="SSF63712">
    <property type="entry name" value="Nicotinic receptor ligand binding domain-like"/>
    <property type="match status" value="1"/>
</dbReference>
<keyword evidence="9" id="KW-1185">Reference proteome</keyword>
<dbReference type="FunFam" id="1.20.58.390:FF:000092">
    <property type="entry name" value="Nicotinic acetylcholine receptor subunit alpha10"/>
    <property type="match status" value="1"/>
</dbReference>
<dbReference type="InterPro" id="IPR006202">
    <property type="entry name" value="Neur_chan_lig-bd"/>
</dbReference>
<evidence type="ECO:0000256" key="1">
    <source>
        <dbReference type="ARBA" id="ARBA00004141"/>
    </source>
</evidence>
<dbReference type="InterPro" id="IPR006201">
    <property type="entry name" value="Neur_channel"/>
</dbReference>
<comment type="caution">
    <text evidence="8">The sequence shown here is derived from an EMBL/GenBank/DDBJ whole genome shotgun (WGS) entry which is preliminary data.</text>
</comment>
<dbReference type="Pfam" id="PF02931">
    <property type="entry name" value="Neur_chan_LBD"/>
    <property type="match status" value="1"/>
</dbReference>
<organism evidence="8 9">
    <name type="scientific">Ladona fulva</name>
    <name type="common">Scarce chaser dragonfly</name>
    <name type="synonym">Libellula fulva</name>
    <dbReference type="NCBI Taxonomy" id="123851"/>
    <lineage>
        <taxon>Eukaryota</taxon>
        <taxon>Metazoa</taxon>
        <taxon>Ecdysozoa</taxon>
        <taxon>Arthropoda</taxon>
        <taxon>Hexapoda</taxon>
        <taxon>Insecta</taxon>
        <taxon>Pterygota</taxon>
        <taxon>Palaeoptera</taxon>
        <taxon>Odonata</taxon>
        <taxon>Epiprocta</taxon>
        <taxon>Anisoptera</taxon>
        <taxon>Libelluloidea</taxon>
        <taxon>Libellulidae</taxon>
        <taxon>Ladona</taxon>
    </lineage>
</organism>
<comment type="subcellular location">
    <subcellularLocation>
        <location evidence="1">Membrane</location>
        <topology evidence="1">Multi-pass membrane protein</topology>
    </subcellularLocation>
</comment>
<dbReference type="GO" id="GO:0004888">
    <property type="term" value="F:transmembrane signaling receptor activity"/>
    <property type="evidence" value="ECO:0007669"/>
    <property type="project" value="InterPro"/>
</dbReference>
<accession>A0A8K0KIU9</accession>
<evidence type="ECO:0000256" key="3">
    <source>
        <dbReference type="ARBA" id="ARBA00022989"/>
    </source>
</evidence>
<feature type="transmembrane region" description="Helical" evidence="5">
    <location>
        <begin position="213"/>
        <end position="231"/>
    </location>
</feature>
<dbReference type="PANTHER" id="PTHR18945">
    <property type="entry name" value="NEUROTRANSMITTER GATED ION CHANNEL"/>
    <property type="match status" value="1"/>
</dbReference>
<name>A0A8K0KIU9_LADFU</name>
<evidence type="ECO:0000259" key="6">
    <source>
        <dbReference type="Pfam" id="PF02931"/>
    </source>
</evidence>
<dbReference type="Pfam" id="PF02932">
    <property type="entry name" value="Neur_chan_memb"/>
    <property type="match status" value="1"/>
</dbReference>
<dbReference type="InterPro" id="IPR036734">
    <property type="entry name" value="Neur_chan_lig-bd_sf"/>
</dbReference>
<dbReference type="GO" id="GO:0005230">
    <property type="term" value="F:extracellular ligand-gated monoatomic ion channel activity"/>
    <property type="evidence" value="ECO:0007669"/>
    <property type="project" value="InterPro"/>
</dbReference>
<reference evidence="8" key="2">
    <citation type="submission" date="2017-10" db="EMBL/GenBank/DDBJ databases">
        <title>Ladona fulva Genome sequencing and assembly.</title>
        <authorList>
            <person name="Murali S."/>
            <person name="Richards S."/>
            <person name="Bandaranaike D."/>
            <person name="Bellair M."/>
            <person name="Blankenburg K."/>
            <person name="Chao H."/>
            <person name="Dinh H."/>
            <person name="Doddapaneni H."/>
            <person name="Dugan-Rocha S."/>
            <person name="Elkadiri S."/>
            <person name="Gnanaolivu R."/>
            <person name="Hernandez B."/>
            <person name="Skinner E."/>
            <person name="Javaid M."/>
            <person name="Lee S."/>
            <person name="Li M."/>
            <person name="Ming W."/>
            <person name="Munidasa M."/>
            <person name="Muniz J."/>
            <person name="Nguyen L."/>
            <person name="Hughes D."/>
            <person name="Osuji N."/>
            <person name="Pu L.-L."/>
            <person name="Puazo M."/>
            <person name="Qu C."/>
            <person name="Quiroz J."/>
            <person name="Raj R."/>
            <person name="Weissenberger G."/>
            <person name="Xin Y."/>
            <person name="Zou X."/>
            <person name="Han Y."/>
            <person name="Worley K."/>
            <person name="Muzny D."/>
            <person name="Gibbs R."/>
        </authorList>
    </citation>
    <scope>NUCLEOTIDE SEQUENCE</scope>
    <source>
        <strain evidence="8">Sampled in the wild</strain>
    </source>
</reference>
<dbReference type="Gene3D" id="1.20.58.390">
    <property type="entry name" value="Neurotransmitter-gated ion-channel transmembrane domain"/>
    <property type="match status" value="1"/>
</dbReference>
<dbReference type="InterPro" id="IPR036719">
    <property type="entry name" value="Neuro-gated_channel_TM_sf"/>
</dbReference>
<gene>
    <name evidence="8" type="ORF">J437_LFUL003615</name>
</gene>
<dbReference type="FunFam" id="2.70.170.10:FF:000028">
    <property type="entry name" value="AcetylCholine Receptor"/>
    <property type="match status" value="1"/>
</dbReference>
<feature type="domain" description="Neurotransmitter-gated ion-channel transmembrane" evidence="7">
    <location>
        <begin position="188"/>
        <end position="298"/>
    </location>
</feature>
<evidence type="ECO:0000313" key="9">
    <source>
        <dbReference type="Proteomes" id="UP000792457"/>
    </source>
</evidence>
<dbReference type="InterPro" id="IPR038050">
    <property type="entry name" value="Neuro_actylchol_rec"/>
</dbReference>
<proteinExistence type="predicted"/>
<evidence type="ECO:0000256" key="5">
    <source>
        <dbReference type="SAM" id="Phobius"/>
    </source>
</evidence>